<dbReference type="FunFam" id="1.10.1200.10:FF:000016">
    <property type="entry name" value="Non-ribosomal peptide synthase"/>
    <property type="match status" value="2"/>
</dbReference>
<name>A0A2P4UIV4_9ACTN</name>
<dbReference type="FunFam" id="3.40.50.980:FF:000001">
    <property type="entry name" value="Non-ribosomal peptide synthetase"/>
    <property type="match status" value="2"/>
</dbReference>
<dbReference type="InterPro" id="IPR000873">
    <property type="entry name" value="AMP-dep_synth/lig_dom"/>
</dbReference>
<dbReference type="Gene3D" id="3.40.50.980">
    <property type="match status" value="4"/>
</dbReference>
<dbReference type="SMART" id="SM00824">
    <property type="entry name" value="PKS_TE"/>
    <property type="match status" value="1"/>
</dbReference>
<dbReference type="CDD" id="cd12117">
    <property type="entry name" value="A_NRPS_Srf_like"/>
    <property type="match status" value="1"/>
</dbReference>
<dbReference type="NCBIfam" id="TIGR01733">
    <property type="entry name" value="AA-adenyl-dom"/>
    <property type="match status" value="3"/>
</dbReference>
<dbReference type="SUPFAM" id="SSF47336">
    <property type="entry name" value="ACP-like"/>
    <property type="match status" value="3"/>
</dbReference>
<dbReference type="InterPro" id="IPR045851">
    <property type="entry name" value="AMP-bd_C_sf"/>
</dbReference>
<reference evidence="6 7" key="1">
    <citation type="journal article" date="2017" name="Chemistry">
        <title>Isolation, Biosynthesis and Chemical Modifications of Rubterolones A-F: Rare Tropolone Alkaloids from Actinomadura sp. 5-2.</title>
        <authorList>
            <person name="Guo H."/>
            <person name="Benndorf R."/>
            <person name="Leichnitz D."/>
            <person name="Klassen J.L."/>
            <person name="Vollmers J."/>
            <person name="Gorls H."/>
            <person name="Steinacker M."/>
            <person name="Weigel C."/>
            <person name="Dahse H.M."/>
            <person name="Kaster A.K."/>
            <person name="de Beer Z.W."/>
            <person name="Poulsen M."/>
            <person name="Beemelmanns C."/>
        </authorList>
    </citation>
    <scope>NUCLEOTIDE SEQUENCE [LARGE SCALE GENOMIC DNA]</scope>
    <source>
        <strain evidence="6 7">5-2</strain>
    </source>
</reference>
<dbReference type="SMART" id="SM00823">
    <property type="entry name" value="PKS_PP"/>
    <property type="match status" value="3"/>
</dbReference>
<evidence type="ECO:0000259" key="5">
    <source>
        <dbReference type="PROSITE" id="PS50075"/>
    </source>
</evidence>
<evidence type="ECO:0000256" key="1">
    <source>
        <dbReference type="ARBA" id="ARBA00001957"/>
    </source>
</evidence>
<comment type="cofactor">
    <cofactor evidence="1">
        <name>pantetheine 4'-phosphate</name>
        <dbReference type="ChEBI" id="CHEBI:47942"/>
    </cofactor>
</comment>
<dbReference type="Gene3D" id="3.30.559.30">
    <property type="entry name" value="Nonribosomal peptide synthetase, condensation domain"/>
    <property type="match status" value="3"/>
</dbReference>
<dbReference type="SUPFAM" id="SSF56801">
    <property type="entry name" value="Acetyl-CoA synthetase-like"/>
    <property type="match status" value="3"/>
</dbReference>
<dbReference type="Pfam" id="PF00501">
    <property type="entry name" value="AMP-binding"/>
    <property type="match status" value="3"/>
</dbReference>
<dbReference type="InterPro" id="IPR036736">
    <property type="entry name" value="ACP-like_sf"/>
</dbReference>
<protein>
    <submittedName>
        <fullName evidence="6">Gramicidin S synthase 2</fullName>
    </submittedName>
</protein>
<dbReference type="FunFam" id="3.30.300.30:FF:000010">
    <property type="entry name" value="Enterobactin synthetase component F"/>
    <property type="match status" value="3"/>
</dbReference>
<dbReference type="Gene3D" id="3.30.300.30">
    <property type="match status" value="3"/>
</dbReference>
<dbReference type="CDD" id="cd05930">
    <property type="entry name" value="A_NRPS"/>
    <property type="match status" value="2"/>
</dbReference>
<dbReference type="PROSITE" id="PS50075">
    <property type="entry name" value="CARRIER"/>
    <property type="match status" value="3"/>
</dbReference>
<evidence type="ECO:0000313" key="6">
    <source>
        <dbReference type="EMBL" id="POM24995.1"/>
    </source>
</evidence>
<dbReference type="Pfam" id="PF00550">
    <property type="entry name" value="PP-binding"/>
    <property type="match status" value="3"/>
</dbReference>
<dbReference type="PROSITE" id="PS00012">
    <property type="entry name" value="PHOSPHOPANTETHEINE"/>
    <property type="match status" value="3"/>
</dbReference>
<dbReference type="Gene3D" id="3.30.559.10">
    <property type="entry name" value="Chloramphenicol acetyltransferase-like domain"/>
    <property type="match status" value="3"/>
</dbReference>
<dbReference type="InterPro" id="IPR020845">
    <property type="entry name" value="AMP-binding_CS"/>
</dbReference>
<dbReference type="InterPro" id="IPR020802">
    <property type="entry name" value="TesA-like"/>
</dbReference>
<dbReference type="FunFam" id="3.40.50.12780:FF:000012">
    <property type="entry name" value="Non-ribosomal peptide synthetase"/>
    <property type="match status" value="2"/>
</dbReference>
<comment type="caution">
    <text evidence="6">The sequence shown here is derived from an EMBL/GenBank/DDBJ whole genome shotgun (WGS) entry which is preliminary data.</text>
</comment>
<dbReference type="Proteomes" id="UP000242367">
    <property type="component" value="Unassembled WGS sequence"/>
</dbReference>
<feature type="region of interest" description="Disordered" evidence="4">
    <location>
        <begin position="3231"/>
        <end position="3257"/>
    </location>
</feature>
<dbReference type="Pfam" id="PF00975">
    <property type="entry name" value="Thioesterase"/>
    <property type="match status" value="1"/>
</dbReference>
<proteinExistence type="predicted"/>
<dbReference type="PANTHER" id="PTHR45527">
    <property type="entry name" value="NONRIBOSOMAL PEPTIDE SYNTHETASE"/>
    <property type="match status" value="1"/>
</dbReference>
<dbReference type="EMBL" id="MTBP01000002">
    <property type="protein sequence ID" value="POM24995.1"/>
    <property type="molecule type" value="Genomic_DNA"/>
</dbReference>
<dbReference type="GO" id="GO:0008610">
    <property type="term" value="P:lipid biosynthetic process"/>
    <property type="evidence" value="ECO:0007669"/>
    <property type="project" value="UniProtKB-ARBA"/>
</dbReference>
<dbReference type="PROSITE" id="PS00455">
    <property type="entry name" value="AMP_BINDING"/>
    <property type="match status" value="3"/>
</dbReference>
<dbReference type="InterPro" id="IPR029058">
    <property type="entry name" value="AB_hydrolase_fold"/>
</dbReference>
<dbReference type="SUPFAM" id="SSF53474">
    <property type="entry name" value="alpha/beta-Hydrolases"/>
    <property type="match status" value="1"/>
</dbReference>
<gene>
    <name evidence="6" type="primary">grsB_1</name>
    <name evidence="6" type="ORF">BTM25_36360</name>
</gene>
<dbReference type="FunFam" id="2.30.38.10:FF:000001">
    <property type="entry name" value="Non-ribosomal peptide synthetase PvdI"/>
    <property type="match status" value="3"/>
</dbReference>
<dbReference type="NCBIfam" id="NF003417">
    <property type="entry name" value="PRK04813.1"/>
    <property type="match status" value="3"/>
</dbReference>
<feature type="domain" description="Carrier" evidence="5">
    <location>
        <begin position="1999"/>
        <end position="2074"/>
    </location>
</feature>
<sequence length="3347" mass="352186">MARTRVEDVWPLSPLQEGLLFHALFDEGALDIYAGQRALDIEGPLDVAVLKASWDALLERHASLRAGFRRPVGADNPVQVIARSVELPWQFVDLSGMPGDEAKAEAVRLSDADRARRFDPAKPPLLRVLVVKFGADRHRMVVTQHHIVLDGWSLQILVSELWAAYNAGGTTRGLPPVTPYREYLAWLGRQDRDAARGAWKTALAGLTDPTLVAPAVQNAAPVAPGEAEAQAGEELVGPLRELARRHGLTLNGVVQGAWALLVGKLAGRRDVVFGSAVAGRPAELPGAENMLGLFINTVPVRVELDPSATVAELLTQIKERQAALVAHQYLGLSEIQRVAGAGAAFDVLMTFANYPSGGGGGDKQPQNPPGPLKFTVPGGGRDSAHYPLTLGVTVSDGLRLRVSFRPDVFDAAAGRALVHRLLRVLGQMAADPGLLLGRIDVLDEAERRLIVGRWNDTSRPVPVRTLPGLFRARAAETPGAVALIGTRPWTYAELDVLSDRVAGGLAARGVGRGDLVGVVMERSAELVAVLLGIMKAGAGYAPVDPSWPAERAALVLDAVPVRVADRALADADALIAADLLASPPGAGAAPGPGDVAYVMFTSGSTGTPKGVVTTQEAVAALVTDSCWSAAARGRVLLHAPHAFDASTFELWVPLVHGGRVVVAPPGALDAGALERLIEEHELTAVHVTAGLFGVLAEESPDCLARLDEVLTGGDVVPAGAAGQVMAAASRLSVRHLYGPTETTLCATTHAFPAGSEPPAVLPIGRPRDNASVYVLDEFLQPVPAGVTGELYVSGLGLARGYLRRPALTAERFVASPFGGGRMYRTGDLARWTPDGVLVFGGRADEQIKIRGYRVEPGEIEAVLAGHPLVGQAAVLAREDRPGEKRLVAYVVPAPDAPATAAAELRDHLAARLPEYMVPAALLTLDALPVTANGKIDRAALPAPELTGAVRGRGPATPVEEMLCGLYREVLGLDWVGADDSFFELGGDSLLGMRLIARIRAVLEADPGIGDLFTAPSPAELARLIGGGEETRAALAPRVRPDAVPLSFGQQRMWFLNRLEGTGEGAAYNLPLALRLSGALDVPALSAALGDIADRHENLRTVYPEVGGVPSQKILSGEGSRPRLAVVPTVESALPDLLAAEMGRGFAVASDLPWRPTLYVLGPTDHVLLVVAHHIAVDGWSMGVLTRELGAAYAARSSGRAPSWEPLTVQYADYALWQREVLGTLDDPDSLISAQLAYWRATLADAPAELRLPTDRPRPAVSSFRGASVPVRVGPHTHAKLVEMSQRGRATMFMVAHAALAALLARVGAGTDLPLGTPVAGRGDTALDGLIGFFVNTLVLRTDVGGDPTFADLLARVRETDLAAYTHQDIPFERVVEDLNPARSLSRNPLFQIMLSVQNSAPSRGGFEPAGLKMRPLPAGPGLETARFDLSVTLAEQRDAEGAPAGIGGTIQYATDLFDAATAHRLADRLARVLEQVAANPRLRISRLDVLDRDEHANVVRTWNATSAALPAGTWLDLFAARAASGPALPAVRSTAAALTYAELDEQASRVAGYLARHGVGPETVVALCLPRGVDYVAALLGVWKAGAAFVPLDPAHPAGRLGYVIGDSGAAVVIGTEDTLAGLPPIAVPVTFEEAVAAPADAAARPVAPDQLAYVIYTSGSTGRPKGVAVSHRGVVNLAQALRPSLGVEPGVTALQFASFSFDAAVLDIAVTLGAGGTLAIASSAERAEPGALAGMIRDAGVSVASVVPSLLSVLDPAAVPGVRTWVLGAELLTADLAARWTDVAHVVNTYGPTEATVITTAGPVAPAISGDDLPPSIGRPIENTRTYVLDEFLQPVPPGVVGELYITGPGLARGYIGRPDLTAERFVASPFGTGARLYRSGDLAKWTADGELVFAGRADQQVKIRGFRVELGEVEAVLAAQEDVAQAAAVVRKDRLIAYVVGASGLDVEGLREFAAERLPDYMIPAAFVVLDALPLTVNGKLDRAALPEPEARLAGRAPATRAEEALCALFADVLGRERVGADDSFFDLGGDSLTAMRLIARVREELGTEIGVRALFADPTPEAVARMVEGADGAVVTTVTPRVRPEAIPLSFGQQRMWFLNRLEGRGEGAAYNLPLALRLTGSLDVPALEAALSDVVARHESLRTVYPESRGVPRQEILDAHPHLEIAHVTDPDAEVAARTARRFDVTTDLPLRASLLVVGPSEHVLLLVMHHIAVDGWSIGILQRDLSMAYTARVERRAPRWDPLPVQYADYALWQREALGDLDDPDSVVSAQLAYWRTALADAPPELRLPTDRPRPAVPSFRAGSADLRLSATAHAALADLAQRNRATMFMLAQAAVAVLLARTGAGRDIPVGTSVAGRGDTALDELAGFFVNTLVLRTDVSGDPTFADLLARVRDADLAAYDHQDIPFERLVEDLNPARSLARNPLFQVMLSVQSVGGERRSLPLPGLVAEPLPPKAEAARFDLSFTLVEHRDAAGTPTGIGGGVQYPLDLFDAATAEGLAARLVRVLEQVAADPSVPLSRIEVLDEPERRTVVADWNATSAARSTADWLGLFGAWTSRTPSAPAVRCGADALSYAELDARSNRLARHLRTLGVAAESVVALCLPRGVDMVVAELAVWKAGGAFVPLDVSHPSDRLAYVIADSKASLVLGTAGTLASLPGTTPHAVLTSSTAAGLSDEPLGTVLAPDQLAYVIYTSGSTGRPKGVAVSHRGVVNLAEALRPSLGVEPGVTALQFASFSFDAAVLDVAVTLGGGGTLAIASPDERAEPAALARMIRDADVSVASVVPSLLSVLDPAAVSGVRNWVLGAELLTADQAARWTAGSRVWNTYGPTEATVITTLGPVDPAISGDDLPPSIGRPIENARTYVLDEFLRPVPPGVVGELYITGPGLARGYVGRPDLTAERFIASPFGTGERLYRSGDLAKWTADGELVFAGRADQQVKIRGFRVEPGEVEAVLAAHESVAQAAVLVRDDRLVAYVVGDGLDVDALREFTAERLPDYMIPAAFVVLETLPLTVNGKLDRAALPDPEARPAGRAPANRAEEVVCGLFAEVLGRESVGADDSFFDLGGDSLTAMRLIARVREVLDAEIGVRALFAEPTPEAIVRAVHQGGAADDFSPLLRLRAGGGRPPVFCLPPSTGLGWTYGALAERLPEDVPVYALQSPALTGTGDAPETMEALAAHYFEQIRTVRPDGPYRLLGWSFGGLLAHAVAVHAQREGAQVDLVASLDGYPSSGESAPDGPRPPETGGPDAGGALSAVERVNAESARLAGRFTPGVLHGDLLLVVATEGRPSFAPAAAAPASWRPHVSGAVRVHEVAHGHHDLMKPEPLADIVRLLTARLADD</sequence>
<dbReference type="InterPro" id="IPR023213">
    <property type="entry name" value="CAT-like_dom_sf"/>
</dbReference>
<dbReference type="GO" id="GO:0044550">
    <property type="term" value="P:secondary metabolite biosynthetic process"/>
    <property type="evidence" value="ECO:0007669"/>
    <property type="project" value="UniProtKB-ARBA"/>
</dbReference>
<dbReference type="InterPro" id="IPR001242">
    <property type="entry name" value="Condensation_dom"/>
</dbReference>
<dbReference type="GO" id="GO:0005737">
    <property type="term" value="C:cytoplasm"/>
    <property type="evidence" value="ECO:0007669"/>
    <property type="project" value="TreeGrafter"/>
</dbReference>
<dbReference type="GO" id="GO:0003824">
    <property type="term" value="F:catalytic activity"/>
    <property type="evidence" value="ECO:0007669"/>
    <property type="project" value="InterPro"/>
</dbReference>
<dbReference type="PANTHER" id="PTHR45527:SF1">
    <property type="entry name" value="FATTY ACID SYNTHASE"/>
    <property type="match status" value="1"/>
</dbReference>
<keyword evidence="3" id="KW-0597">Phosphoprotein</keyword>
<dbReference type="Gene3D" id="3.40.50.12780">
    <property type="entry name" value="N-terminal domain of ligase-like"/>
    <property type="match status" value="1"/>
</dbReference>
<dbReference type="Gene3D" id="1.10.1200.10">
    <property type="entry name" value="ACP-like"/>
    <property type="match status" value="2"/>
</dbReference>
<dbReference type="Pfam" id="PF00668">
    <property type="entry name" value="Condensation"/>
    <property type="match status" value="3"/>
</dbReference>
<dbReference type="CDD" id="cd19543">
    <property type="entry name" value="DCL_NRPS"/>
    <property type="match status" value="1"/>
</dbReference>
<dbReference type="GO" id="GO:0031177">
    <property type="term" value="F:phosphopantetheine binding"/>
    <property type="evidence" value="ECO:0007669"/>
    <property type="project" value="InterPro"/>
</dbReference>
<accession>A0A2P4UIV4</accession>
<evidence type="ECO:0000313" key="7">
    <source>
        <dbReference type="Proteomes" id="UP000242367"/>
    </source>
</evidence>
<evidence type="ECO:0000256" key="2">
    <source>
        <dbReference type="ARBA" id="ARBA00022450"/>
    </source>
</evidence>
<feature type="domain" description="Carrier" evidence="5">
    <location>
        <begin position="3040"/>
        <end position="3115"/>
    </location>
</feature>
<dbReference type="Pfam" id="PF13193">
    <property type="entry name" value="AMP-binding_C"/>
    <property type="match status" value="3"/>
</dbReference>
<evidence type="ECO:0000256" key="3">
    <source>
        <dbReference type="ARBA" id="ARBA00022553"/>
    </source>
</evidence>
<organism evidence="6 7">
    <name type="scientific">Actinomadura rubteroloni</name>
    <dbReference type="NCBI Taxonomy" id="1926885"/>
    <lineage>
        <taxon>Bacteria</taxon>
        <taxon>Bacillati</taxon>
        <taxon>Actinomycetota</taxon>
        <taxon>Actinomycetes</taxon>
        <taxon>Streptosporangiales</taxon>
        <taxon>Thermomonosporaceae</taxon>
        <taxon>Actinomadura</taxon>
    </lineage>
</organism>
<dbReference type="InterPro" id="IPR042099">
    <property type="entry name" value="ANL_N_sf"/>
</dbReference>
<dbReference type="CDD" id="cd19540">
    <property type="entry name" value="LCL_NRPS-like"/>
    <property type="match status" value="2"/>
</dbReference>
<dbReference type="GO" id="GO:0043041">
    <property type="term" value="P:amino acid activation for nonribosomal peptide biosynthetic process"/>
    <property type="evidence" value="ECO:0007669"/>
    <property type="project" value="TreeGrafter"/>
</dbReference>
<dbReference type="RefSeq" id="WP_103564052.1">
    <property type="nucleotide sequence ID" value="NZ_MTBP01000002.1"/>
</dbReference>
<dbReference type="Gene3D" id="3.40.50.1820">
    <property type="entry name" value="alpha/beta hydrolase"/>
    <property type="match status" value="1"/>
</dbReference>
<dbReference type="SUPFAM" id="SSF52777">
    <property type="entry name" value="CoA-dependent acyltransferases"/>
    <property type="match status" value="6"/>
</dbReference>
<dbReference type="InterPro" id="IPR006162">
    <property type="entry name" value="Ppantetheine_attach_site"/>
</dbReference>
<dbReference type="Gene3D" id="2.30.38.10">
    <property type="entry name" value="Luciferase, Domain 3"/>
    <property type="match status" value="2"/>
</dbReference>
<keyword evidence="2" id="KW-0596">Phosphopantetheine</keyword>
<feature type="domain" description="Carrier" evidence="5">
    <location>
        <begin position="953"/>
        <end position="1028"/>
    </location>
</feature>
<dbReference type="InterPro" id="IPR001031">
    <property type="entry name" value="Thioesterase"/>
</dbReference>
<keyword evidence="7" id="KW-1185">Reference proteome</keyword>
<dbReference type="InterPro" id="IPR010071">
    <property type="entry name" value="AA_adenyl_dom"/>
</dbReference>
<dbReference type="InterPro" id="IPR020806">
    <property type="entry name" value="PKS_PP-bd"/>
</dbReference>
<dbReference type="InterPro" id="IPR009081">
    <property type="entry name" value="PP-bd_ACP"/>
</dbReference>
<dbReference type="InterPro" id="IPR025110">
    <property type="entry name" value="AMP-bd_C"/>
</dbReference>
<dbReference type="GO" id="GO:0072330">
    <property type="term" value="P:monocarboxylic acid biosynthetic process"/>
    <property type="evidence" value="ECO:0007669"/>
    <property type="project" value="UniProtKB-ARBA"/>
</dbReference>
<evidence type="ECO:0000256" key="4">
    <source>
        <dbReference type="SAM" id="MobiDB-lite"/>
    </source>
</evidence>